<keyword evidence="1" id="KW-0812">Transmembrane</keyword>
<protein>
    <submittedName>
        <fullName evidence="2">Uncharacterized protein</fullName>
    </submittedName>
</protein>
<comment type="caution">
    <text evidence="2">The sequence shown here is derived from an EMBL/GenBank/DDBJ whole genome shotgun (WGS) entry which is preliminary data.</text>
</comment>
<evidence type="ECO:0000313" key="2">
    <source>
        <dbReference type="EMBL" id="PIP21397.1"/>
    </source>
</evidence>
<evidence type="ECO:0000313" key="3">
    <source>
        <dbReference type="Proteomes" id="UP000231567"/>
    </source>
</evidence>
<accession>A0A2G9YQ75</accession>
<gene>
    <name evidence="2" type="ORF">COX39_03175</name>
</gene>
<evidence type="ECO:0000256" key="1">
    <source>
        <dbReference type="SAM" id="Phobius"/>
    </source>
</evidence>
<sequence>RLAEELEIDEVYIEDSTPKTFYHDIGYALLAKDLETNLQRPPCGDYSNVLSGDINDIYRRLALNELEDELELPRGGIGLNPVQTANDINDFYKILKNIGKRRLEKDLDLPACHFDQASIDWNLVEQKLNEKREIYQNVDQALGLPTREDGATDSSSLRLRQRNEKVFYVIGAAALLSSLNYEKDEKMEVLRAVEAGDAEIKISFKNRDARLEISTDDLEKIFQKSDSLNQVEEDAYVTAQVNEQKELCLQLGELADVDCNSPVVQQQWANFAHEEYRQLNAGAGERSRKTVLERLGQTLWEKYTTKNIKKIRGPLREAIIDLLGKNPNSNVVNLSDLYSIINGRKLDDMLLLAGVKLMENSLDLPKNSLKYFFIRDKNQVWAGEQMNSDKFLQDVGEARVDELVAELNVRDFAAAMAQLGTAAVDKKLYLDSGTTNRFLTAGITAEDYFKEVGSRHLANVGATSIMGLFDFNPRIGTYWLTQEDAINLFLGRWDEVMLKIGSKWAEDKLETPEGFIYNIASAPNQLDALNNAIFAAGGQSIARAFGLAYLDIRGINSTGDFTLRLGQEKVEETLALKRGSFKNNLQYIQEQNGVEKLARAFGWLPTGTNAKGDFAYAYGLEKATQWRQTHNDQPASDEQIAGWAIDGGDLYDELKTNQAQRWQYVDRLLVLTAGDRNTEKLTKGEMTVENYTKAVGNHLVASDYLSTLDIDDILGLDSEYEITGGQLYAALQSGDWKPIIANAAGYTIDNILKIEKGTFQDWYTETDPVQREKILITAGAKKLAKAMGIEYNGTFELLVNVYLAGHNADVIAFPDRRTWRALAVDEIKAKTHIPDTPNDLDAYAFVDGRLKDALIFWGLANFIYEEDENGQVRYRYRDAEGNPIVNYEEIRTAIYGDRDYYTNSNSPERQYTLNQSMDFVSARRDELYNQCLAEHNNDASACTQNFAEQATNEWQANQLVFTERSRAEYRRQQLRNVSYKIIDWQLQKIDEAIPNGFAQRMLEGTGQERVELLMQYLQNVALNTALKQLLGLSEDNALAITHALEDNGKIDEDELASLTGVFTWLDSKWEGWFGFTPLAHTSEAIFKFAAVGFDLNSPAFQDLKGIYEDWATNRVYGWFDKKWNLKPGTAKLIYDSYVNYYKAYKAYQGAKAAGDAASITQAAQNLKAVQANVLAAVITFVFAKQLAWADQKLGLVPGTSAMLVGYLLAPSPITLALIIVLNLFGVYRVEMYCSVAGYPKHGGEYLDDQKVEAKRLEDAGAPGIFNALNTEEYKEGLKKAAQWKVRNLLENILNTSDKLGENMRPTQIMTLRQEDVDYFQDKLNQLFGQFKDRWRTGLWANQKVFQYVHIGY</sequence>
<feature type="non-terminal residue" evidence="2">
    <location>
        <position position="1"/>
    </location>
</feature>
<proteinExistence type="predicted"/>
<dbReference type="EMBL" id="PCRM01000043">
    <property type="protein sequence ID" value="PIP21397.1"/>
    <property type="molecule type" value="Genomic_DNA"/>
</dbReference>
<keyword evidence="1" id="KW-1133">Transmembrane helix</keyword>
<feature type="transmembrane region" description="Helical" evidence="1">
    <location>
        <begin position="1203"/>
        <end position="1224"/>
    </location>
</feature>
<name>A0A2G9YQ75_9BACT</name>
<keyword evidence="1" id="KW-0472">Membrane</keyword>
<dbReference type="Proteomes" id="UP000231567">
    <property type="component" value="Unassembled WGS sequence"/>
</dbReference>
<reference evidence="2 3" key="1">
    <citation type="submission" date="2017-09" db="EMBL/GenBank/DDBJ databases">
        <title>Depth-based differentiation of microbial function through sediment-hosted aquifers and enrichment of novel symbionts in the deep terrestrial subsurface.</title>
        <authorList>
            <person name="Probst A.J."/>
            <person name="Ladd B."/>
            <person name="Jarett J.K."/>
            <person name="Geller-Mcgrath D.E."/>
            <person name="Sieber C.M."/>
            <person name="Emerson J.B."/>
            <person name="Anantharaman K."/>
            <person name="Thomas B.C."/>
            <person name="Malmstrom R."/>
            <person name="Stieglmeier M."/>
            <person name="Klingl A."/>
            <person name="Woyke T."/>
            <person name="Ryan C.M."/>
            <person name="Banfield J.F."/>
        </authorList>
    </citation>
    <scope>NUCLEOTIDE SEQUENCE [LARGE SCALE GENOMIC DNA]</scope>
    <source>
        <strain evidence="2">CG23_combo_of_CG06-09_8_20_14_all_40_13</strain>
    </source>
</reference>
<organism evidence="2 3">
    <name type="scientific">Candidatus Nealsonbacteria bacterium CG23_combo_of_CG06-09_8_20_14_all_40_13</name>
    <dbReference type="NCBI Taxonomy" id="1974724"/>
    <lineage>
        <taxon>Bacteria</taxon>
        <taxon>Candidatus Nealsoniibacteriota</taxon>
    </lineage>
</organism>